<sequence length="1302" mass="150527">MSSSRQSRTSRSLSPPKGKEISKEQDQHTCDRCHKRSRKEDEKKILPSMTDKSQQTRIGYDKSQEHTQWRYGGNGRRPSSRQSCVPTDGSSRNTRQANLVCTKHEKEKVKMQATIEKLQEAFCDKESKFQDTKSQLVRERRMSEIMERQLKNARNLSEQLGRIINDREQEIRTLKNLLNKRQDSKNASETAVQAAMLKASRQSDRRRSSSKDDFQASMRRSSSTSDHTECPSLSSQSVDKMLKEVHSLIDGLKIKDEAIKGLQEECTRRLDKIQILQRSIQVLQDQLTQSSQHHNSVMIEKENMISQLQHSLKESEETVRSLLSEKTKVVIEGENTIQELQEIIQQKDLKIKRIQSQLEEALDTKETELQQLRDTLDTRQKELDTKQRDLEESNEELFRSQMEGEALKMELNQEKCSLNKMSEEINSLVEKLTTAVEEMEVIKLEYQKKDERLKHTQNKIQEMCILFLGDQDITEKLQAVYRTRRENTGRKVLSEEDVLEVILQPKNKHHFFRKENKGKHGSISLTNQQIHKQQLAELQQQVNDSQAVCSILQEQLKEVTDFLDQLLHIDISPKNLPALSLIKHYGKHLRTPAHTLSKERIAPDGVSSNSQLDMEFSRQGFIDDVQIRNINETTTSNYELEARRGSYEDVAYYDQQHLQYFTGHRSLSAENVRETNMHSVSAVELSMKDTSEVAPISVSIQGASSDSDEIILLLNDREVNQGNTSSEPNRRAKKMSRPAVVSPPFPRGLKITENYGSDGSINTRENSSNVIERSVSFGSFSDSVLMSYEQSERGASDESSGMVNNRCVRSIDMMDLIPVGNAEVKGGVFLSSDSDIWSEPDTTLSRQRMGLCVEETSVSSDYSTTYVSDDLQKKKVCPQSRCDSRRSKNVMHVPTKKTANKVKRWLEKLKNYLRMFEEANYHLTDEINNLCDVRSQMTAVLTTQGKIDNPDAILYDLAEYIRLNFLMQKKLEKSIHFNRQLIDVFQKNISCQKKPTLDNIVSIKPTPIRHPARHKKHQNKKETERVYIEDTATIPNDRSYENPDIHSQLIGYHATLMSCQDMIKDLHSQLKDRHCNEIMNKHELNRTVYGYLEDIDHCIDDLCKKMETSTGESPSQSYSYKSAFSTNVTATDTPEEHVYETPEVYTHPLMDKLKENEDRLLRFEVLLNDKEQQLKLSAENALQLEEQLSSIKQSLYEIQIENMELKECLELSENKQLEMEDSSNQMLRELQVTMQRLADLEERFRCLNDKQYIQKDMEKPMYPVQYNYHNGDTWEDGSTAANIPARERGSSNYSREWESEDY</sequence>
<feature type="compositionally biased region" description="Basic and acidic residues" evidence="2">
    <location>
        <begin position="17"/>
        <end position="45"/>
    </location>
</feature>
<evidence type="ECO:0000256" key="2">
    <source>
        <dbReference type="SAM" id="MobiDB-lite"/>
    </source>
</evidence>
<feature type="compositionally biased region" description="Basic and acidic residues" evidence="2">
    <location>
        <begin position="59"/>
        <end position="68"/>
    </location>
</feature>
<proteinExistence type="predicted"/>
<feature type="coiled-coil region" evidence="1">
    <location>
        <begin position="1153"/>
        <end position="1187"/>
    </location>
</feature>
<keyword evidence="1" id="KW-0175">Coiled coil</keyword>
<evidence type="ECO:0000256" key="1">
    <source>
        <dbReference type="SAM" id="Coils"/>
    </source>
</evidence>
<gene>
    <name evidence="3" type="primary">X975_12975</name>
    <name evidence="3" type="ORF">CDAR_108971</name>
</gene>
<feature type="compositionally biased region" description="Basic and acidic residues" evidence="2">
    <location>
        <begin position="201"/>
        <end position="214"/>
    </location>
</feature>
<evidence type="ECO:0000313" key="4">
    <source>
        <dbReference type="Proteomes" id="UP001054837"/>
    </source>
</evidence>
<feature type="compositionally biased region" description="Low complexity" evidence="2">
    <location>
        <begin position="1"/>
        <end position="14"/>
    </location>
</feature>
<accession>A0AAV4QS91</accession>
<feature type="region of interest" description="Disordered" evidence="2">
    <location>
        <begin position="719"/>
        <end position="747"/>
    </location>
</feature>
<feature type="coiled-coil region" evidence="1">
    <location>
        <begin position="528"/>
        <end position="555"/>
    </location>
</feature>
<feature type="coiled-coil region" evidence="1">
    <location>
        <begin position="1223"/>
        <end position="1250"/>
    </location>
</feature>
<dbReference type="EMBL" id="BPLQ01004844">
    <property type="protein sequence ID" value="GIY10992.1"/>
    <property type="molecule type" value="Genomic_DNA"/>
</dbReference>
<feature type="region of interest" description="Disordered" evidence="2">
    <location>
        <begin position="1"/>
        <end position="95"/>
    </location>
</feature>
<feature type="region of interest" description="Disordered" evidence="2">
    <location>
        <begin position="182"/>
        <end position="235"/>
    </location>
</feature>
<reference evidence="3 4" key="1">
    <citation type="submission" date="2021-06" db="EMBL/GenBank/DDBJ databases">
        <title>Caerostris darwini draft genome.</title>
        <authorList>
            <person name="Kono N."/>
            <person name="Arakawa K."/>
        </authorList>
    </citation>
    <scope>NUCLEOTIDE SEQUENCE [LARGE SCALE GENOMIC DNA]</scope>
</reference>
<feature type="coiled-coil region" evidence="1">
    <location>
        <begin position="298"/>
        <end position="459"/>
    </location>
</feature>
<protein>
    <submittedName>
        <fullName evidence="3">Uncharacterized protein</fullName>
    </submittedName>
</protein>
<name>A0AAV4QS91_9ARAC</name>
<comment type="caution">
    <text evidence="3">The sequence shown here is derived from an EMBL/GenBank/DDBJ whole genome shotgun (WGS) entry which is preliminary data.</text>
</comment>
<feature type="region of interest" description="Disordered" evidence="2">
    <location>
        <begin position="1278"/>
        <end position="1302"/>
    </location>
</feature>
<evidence type="ECO:0000313" key="3">
    <source>
        <dbReference type="EMBL" id="GIY10992.1"/>
    </source>
</evidence>
<keyword evidence="4" id="KW-1185">Reference proteome</keyword>
<feature type="compositionally biased region" description="Polar residues" evidence="2">
    <location>
        <begin position="218"/>
        <end position="235"/>
    </location>
</feature>
<feature type="compositionally biased region" description="Polar residues" evidence="2">
    <location>
        <begin position="80"/>
        <end position="95"/>
    </location>
</feature>
<organism evidence="3 4">
    <name type="scientific">Caerostris darwini</name>
    <dbReference type="NCBI Taxonomy" id="1538125"/>
    <lineage>
        <taxon>Eukaryota</taxon>
        <taxon>Metazoa</taxon>
        <taxon>Ecdysozoa</taxon>
        <taxon>Arthropoda</taxon>
        <taxon>Chelicerata</taxon>
        <taxon>Arachnida</taxon>
        <taxon>Araneae</taxon>
        <taxon>Araneomorphae</taxon>
        <taxon>Entelegynae</taxon>
        <taxon>Araneoidea</taxon>
        <taxon>Araneidae</taxon>
        <taxon>Caerostris</taxon>
    </lineage>
</organism>
<dbReference type="Proteomes" id="UP001054837">
    <property type="component" value="Unassembled WGS sequence"/>
</dbReference>